<feature type="transmembrane region" description="Helical" evidence="8">
    <location>
        <begin position="190"/>
        <end position="208"/>
    </location>
</feature>
<evidence type="ECO:0000313" key="11">
    <source>
        <dbReference type="Proteomes" id="UP001497497"/>
    </source>
</evidence>
<evidence type="ECO:0000256" key="8">
    <source>
        <dbReference type="SAM" id="Phobius"/>
    </source>
</evidence>
<feature type="transmembrane region" description="Helical" evidence="8">
    <location>
        <begin position="28"/>
        <end position="54"/>
    </location>
</feature>
<keyword evidence="2 8" id="KW-0812">Transmembrane</keyword>
<name>A0AAV2I944_LYMST</name>
<dbReference type="InterPro" id="IPR017452">
    <property type="entry name" value="GPCR_Rhodpsn_7TM"/>
</dbReference>
<comment type="subcellular location">
    <subcellularLocation>
        <location evidence="1">Membrane</location>
        <topology evidence="1">Multi-pass membrane protein</topology>
    </subcellularLocation>
</comment>
<evidence type="ECO:0000256" key="7">
    <source>
        <dbReference type="ARBA" id="ARBA00023224"/>
    </source>
</evidence>
<dbReference type="EMBL" id="CAXITT010000427">
    <property type="protein sequence ID" value="CAL1541355.1"/>
    <property type="molecule type" value="Genomic_DNA"/>
</dbReference>
<accession>A0AAV2I944</accession>
<dbReference type="PANTHER" id="PTHR24243:SF208">
    <property type="entry name" value="PYROKININ-1 RECEPTOR"/>
    <property type="match status" value="1"/>
</dbReference>
<evidence type="ECO:0000259" key="9">
    <source>
        <dbReference type="PROSITE" id="PS50262"/>
    </source>
</evidence>
<dbReference type="CDD" id="cd00637">
    <property type="entry name" value="7tm_classA_rhodopsin-like"/>
    <property type="match status" value="1"/>
</dbReference>
<keyword evidence="5 8" id="KW-0472">Membrane</keyword>
<keyword evidence="4" id="KW-0297">G-protein coupled receptor</keyword>
<evidence type="ECO:0000256" key="6">
    <source>
        <dbReference type="ARBA" id="ARBA00023170"/>
    </source>
</evidence>
<dbReference type="SUPFAM" id="SSF81321">
    <property type="entry name" value="Family A G protein-coupled receptor-like"/>
    <property type="match status" value="1"/>
</dbReference>
<evidence type="ECO:0000256" key="1">
    <source>
        <dbReference type="ARBA" id="ARBA00004141"/>
    </source>
</evidence>
<sequence length="280" mass="30921">MLACLDLVDLTLSIPTLLYITVVPNSDVFLPCCVFMSYVALWTAVVSGYVLVIIAVDRLYLKLCLLRQTGLDSGLVKKLFAGIILFSSVLNIPCAWVFGRDTVFFYQYNVKVGYCFLDSHGKQGPTLIAYASVLCLVFLSIWGSLVVLYYKIILTLRELSAKHKQLKSHAVEPGGSEANKKTEAMRKSSLVFIAVTVAFFSCYTPYFLTIVLSTSSPQLEGTMGPPLKAVYDLAKVSPLLNRIVNPLIFTFTSDQFRKAVVDVIACKGGCSQFFKRKGSP</sequence>
<gene>
    <name evidence="10" type="ORF">GSLYS_00014961001</name>
</gene>
<dbReference type="GO" id="GO:0016020">
    <property type="term" value="C:membrane"/>
    <property type="evidence" value="ECO:0007669"/>
    <property type="project" value="UniProtKB-SubCell"/>
</dbReference>
<dbReference type="GO" id="GO:0004930">
    <property type="term" value="F:G protein-coupled receptor activity"/>
    <property type="evidence" value="ECO:0007669"/>
    <property type="project" value="UniProtKB-KW"/>
</dbReference>
<keyword evidence="11" id="KW-1185">Reference proteome</keyword>
<evidence type="ECO:0000256" key="3">
    <source>
        <dbReference type="ARBA" id="ARBA00022989"/>
    </source>
</evidence>
<evidence type="ECO:0000256" key="5">
    <source>
        <dbReference type="ARBA" id="ARBA00023136"/>
    </source>
</evidence>
<dbReference type="Gene3D" id="1.20.1070.10">
    <property type="entry name" value="Rhodopsin 7-helix transmembrane proteins"/>
    <property type="match status" value="1"/>
</dbReference>
<dbReference type="InterPro" id="IPR000276">
    <property type="entry name" value="GPCR_Rhodpsn"/>
</dbReference>
<keyword evidence="7" id="KW-0807">Transducer</keyword>
<evidence type="ECO:0000256" key="4">
    <source>
        <dbReference type="ARBA" id="ARBA00023040"/>
    </source>
</evidence>
<feature type="transmembrane region" description="Helical" evidence="8">
    <location>
        <begin position="75"/>
        <end position="98"/>
    </location>
</feature>
<organism evidence="10 11">
    <name type="scientific">Lymnaea stagnalis</name>
    <name type="common">Great pond snail</name>
    <name type="synonym">Helix stagnalis</name>
    <dbReference type="NCBI Taxonomy" id="6523"/>
    <lineage>
        <taxon>Eukaryota</taxon>
        <taxon>Metazoa</taxon>
        <taxon>Spiralia</taxon>
        <taxon>Lophotrochozoa</taxon>
        <taxon>Mollusca</taxon>
        <taxon>Gastropoda</taxon>
        <taxon>Heterobranchia</taxon>
        <taxon>Euthyneura</taxon>
        <taxon>Panpulmonata</taxon>
        <taxon>Hygrophila</taxon>
        <taxon>Lymnaeoidea</taxon>
        <taxon>Lymnaeidae</taxon>
        <taxon>Lymnaea</taxon>
    </lineage>
</organism>
<dbReference type="AlphaFoldDB" id="A0AAV2I944"/>
<reference evidence="10 11" key="1">
    <citation type="submission" date="2024-04" db="EMBL/GenBank/DDBJ databases">
        <authorList>
            <consortium name="Genoscope - CEA"/>
            <person name="William W."/>
        </authorList>
    </citation>
    <scope>NUCLEOTIDE SEQUENCE [LARGE SCALE GENOMIC DNA]</scope>
</reference>
<evidence type="ECO:0000256" key="2">
    <source>
        <dbReference type="ARBA" id="ARBA00022692"/>
    </source>
</evidence>
<dbReference type="PRINTS" id="PR00237">
    <property type="entry name" value="GPCRRHODOPSN"/>
</dbReference>
<dbReference type="PANTHER" id="PTHR24243">
    <property type="entry name" value="G-PROTEIN COUPLED RECEPTOR"/>
    <property type="match status" value="1"/>
</dbReference>
<feature type="transmembrane region" description="Helical" evidence="8">
    <location>
        <begin position="127"/>
        <end position="150"/>
    </location>
</feature>
<comment type="caution">
    <text evidence="10">The sequence shown here is derived from an EMBL/GenBank/DDBJ whole genome shotgun (WGS) entry which is preliminary data.</text>
</comment>
<keyword evidence="6" id="KW-0675">Receptor</keyword>
<dbReference type="Proteomes" id="UP001497497">
    <property type="component" value="Unassembled WGS sequence"/>
</dbReference>
<evidence type="ECO:0000313" key="10">
    <source>
        <dbReference type="EMBL" id="CAL1541355.1"/>
    </source>
</evidence>
<dbReference type="Pfam" id="PF00001">
    <property type="entry name" value="7tm_1"/>
    <property type="match status" value="1"/>
</dbReference>
<protein>
    <recommendedName>
        <fullName evidence="9">G-protein coupled receptors family 1 profile domain-containing protein</fullName>
    </recommendedName>
</protein>
<proteinExistence type="predicted"/>
<dbReference type="PROSITE" id="PS50262">
    <property type="entry name" value="G_PROTEIN_RECEP_F1_2"/>
    <property type="match status" value="1"/>
</dbReference>
<keyword evidence="3 8" id="KW-1133">Transmembrane helix</keyword>
<feature type="domain" description="G-protein coupled receptors family 1 profile" evidence="9">
    <location>
        <begin position="1"/>
        <end position="249"/>
    </location>
</feature>